<sequence>MPPDARRLWHGSPACSPRSSPKPRVTGLGTLSLCFDDGTRLGVGADPDHESWSLTGSGLEPVQVGPGGETGRRH</sequence>
<protein>
    <submittedName>
        <fullName evidence="2">DUF6188 family protein</fullName>
    </submittedName>
</protein>
<organism evidence="2">
    <name type="scientific">Streptomyces sp. NBC_00008</name>
    <dbReference type="NCBI Taxonomy" id="2903610"/>
    <lineage>
        <taxon>Bacteria</taxon>
        <taxon>Bacillati</taxon>
        <taxon>Actinomycetota</taxon>
        <taxon>Actinomycetes</taxon>
        <taxon>Kitasatosporales</taxon>
        <taxon>Streptomycetaceae</taxon>
        <taxon>Streptomyces</taxon>
    </lineage>
</organism>
<reference evidence="2" key="1">
    <citation type="submission" date="2022-10" db="EMBL/GenBank/DDBJ databases">
        <title>The complete genomes of actinobacterial strains from the NBC collection.</title>
        <authorList>
            <person name="Joergensen T.S."/>
            <person name="Alvarez Arevalo M."/>
            <person name="Sterndorff E.B."/>
            <person name="Faurdal D."/>
            <person name="Vuksanovic O."/>
            <person name="Mourched A.-S."/>
            <person name="Charusanti P."/>
            <person name="Shaw S."/>
            <person name="Blin K."/>
            <person name="Weber T."/>
        </authorList>
    </citation>
    <scope>NUCLEOTIDE SEQUENCE</scope>
    <source>
        <strain evidence="2">NBC_00008</strain>
    </source>
</reference>
<gene>
    <name evidence="2" type="ORF">OG398_11465</name>
</gene>
<name>A0AAU2VNF5_9ACTN</name>
<dbReference type="Pfam" id="PF19686">
    <property type="entry name" value="DUF6188"/>
    <property type="match status" value="1"/>
</dbReference>
<accession>A0AAU2VNF5</accession>
<feature type="region of interest" description="Disordered" evidence="1">
    <location>
        <begin position="46"/>
        <end position="74"/>
    </location>
</feature>
<dbReference type="EMBL" id="CP108313">
    <property type="protein sequence ID" value="WTW68838.1"/>
    <property type="molecule type" value="Genomic_DNA"/>
</dbReference>
<dbReference type="InterPro" id="IPR046179">
    <property type="entry name" value="DUF6188"/>
</dbReference>
<dbReference type="AlphaFoldDB" id="A0AAU2VNF5"/>
<evidence type="ECO:0000313" key="2">
    <source>
        <dbReference type="EMBL" id="WTW68838.1"/>
    </source>
</evidence>
<evidence type="ECO:0000256" key="1">
    <source>
        <dbReference type="SAM" id="MobiDB-lite"/>
    </source>
</evidence>
<feature type="region of interest" description="Disordered" evidence="1">
    <location>
        <begin position="1"/>
        <end position="23"/>
    </location>
</feature>
<feature type="compositionally biased region" description="Gly residues" evidence="1">
    <location>
        <begin position="65"/>
        <end position="74"/>
    </location>
</feature>
<proteinExistence type="predicted"/>